<evidence type="ECO:0000313" key="2">
    <source>
        <dbReference type="Proteomes" id="UP000265703"/>
    </source>
</evidence>
<accession>A0A397SJL1</accession>
<gene>
    <name evidence="1" type="ORF">C1645_740884</name>
</gene>
<evidence type="ECO:0000313" key="1">
    <source>
        <dbReference type="EMBL" id="RIA86390.1"/>
    </source>
</evidence>
<sequence>MAAPVIGGLVYGGGKLIKTAAKECDDEFFEGVGDFIERCSKKFVLKISCGKILQEIHPLKLIKVGYNKLIAELHGVKERMHLVFGDPRPHFEIDIHKKNNINMD</sequence>
<protein>
    <submittedName>
        <fullName evidence="1">Uncharacterized protein</fullName>
    </submittedName>
</protein>
<name>A0A397SJL1_9GLOM</name>
<proteinExistence type="predicted"/>
<dbReference type="Proteomes" id="UP000265703">
    <property type="component" value="Unassembled WGS sequence"/>
</dbReference>
<comment type="caution">
    <text evidence="1">The sequence shown here is derived from an EMBL/GenBank/DDBJ whole genome shotgun (WGS) entry which is preliminary data.</text>
</comment>
<keyword evidence="2" id="KW-1185">Reference proteome</keyword>
<reference evidence="1 2" key="1">
    <citation type="submission" date="2018-06" db="EMBL/GenBank/DDBJ databases">
        <title>Comparative genomics reveals the genomic features of Rhizophagus irregularis, R. cerebriforme, R. diaphanum and Gigaspora rosea, and their symbiotic lifestyle signature.</title>
        <authorList>
            <person name="Morin E."/>
            <person name="San Clemente H."/>
            <person name="Chen E.C.H."/>
            <person name="De La Providencia I."/>
            <person name="Hainaut M."/>
            <person name="Kuo A."/>
            <person name="Kohler A."/>
            <person name="Murat C."/>
            <person name="Tang N."/>
            <person name="Roy S."/>
            <person name="Loubradou J."/>
            <person name="Henrissat B."/>
            <person name="Grigoriev I.V."/>
            <person name="Corradi N."/>
            <person name="Roux C."/>
            <person name="Martin F.M."/>
        </authorList>
    </citation>
    <scope>NUCLEOTIDE SEQUENCE [LARGE SCALE GENOMIC DNA]</scope>
    <source>
        <strain evidence="1 2">DAOM 227022</strain>
    </source>
</reference>
<dbReference type="EMBL" id="QKYT01000366">
    <property type="protein sequence ID" value="RIA86390.1"/>
    <property type="molecule type" value="Genomic_DNA"/>
</dbReference>
<organism evidence="1 2">
    <name type="scientific">Glomus cerebriforme</name>
    <dbReference type="NCBI Taxonomy" id="658196"/>
    <lineage>
        <taxon>Eukaryota</taxon>
        <taxon>Fungi</taxon>
        <taxon>Fungi incertae sedis</taxon>
        <taxon>Mucoromycota</taxon>
        <taxon>Glomeromycotina</taxon>
        <taxon>Glomeromycetes</taxon>
        <taxon>Glomerales</taxon>
        <taxon>Glomeraceae</taxon>
        <taxon>Glomus</taxon>
    </lineage>
</organism>
<dbReference type="AlphaFoldDB" id="A0A397SJL1"/>